<dbReference type="EMBL" id="CAJRST010008890">
    <property type="protein sequence ID" value="CAG5897692.1"/>
    <property type="molecule type" value="Genomic_DNA"/>
</dbReference>
<evidence type="ECO:0000313" key="4">
    <source>
        <dbReference type="EMBL" id="CAG5897692.1"/>
    </source>
</evidence>
<dbReference type="Gene3D" id="2.60.40.10">
    <property type="entry name" value="Immunoglobulins"/>
    <property type="match status" value="1"/>
</dbReference>
<keyword evidence="2" id="KW-0472">Membrane</keyword>
<feature type="region of interest" description="Disordered" evidence="1">
    <location>
        <begin position="220"/>
        <end position="248"/>
    </location>
</feature>
<dbReference type="Proteomes" id="UP000677803">
    <property type="component" value="Unassembled WGS sequence"/>
</dbReference>
<dbReference type="AlphaFoldDB" id="A0A8S4ATE7"/>
<dbReference type="GO" id="GO:0038023">
    <property type="term" value="F:signaling receptor activity"/>
    <property type="evidence" value="ECO:0007669"/>
    <property type="project" value="InterPro"/>
</dbReference>
<keyword evidence="2" id="KW-1133">Transmembrane helix</keyword>
<proteinExistence type="predicted"/>
<evidence type="ECO:0000256" key="2">
    <source>
        <dbReference type="SAM" id="Phobius"/>
    </source>
</evidence>
<dbReference type="GO" id="GO:0016020">
    <property type="term" value="C:membrane"/>
    <property type="evidence" value="ECO:0007669"/>
    <property type="project" value="InterPro"/>
</dbReference>
<protein>
    <submittedName>
        <fullName evidence="4">(Atlantic silverside) hypothetical protein</fullName>
    </submittedName>
</protein>
<evidence type="ECO:0000256" key="1">
    <source>
        <dbReference type="SAM" id="MobiDB-lite"/>
    </source>
</evidence>
<dbReference type="PANTHER" id="PTHR15343">
    <property type="entry name" value="CD7"/>
    <property type="match status" value="1"/>
</dbReference>
<keyword evidence="5" id="KW-1185">Reference proteome</keyword>
<feature type="signal peptide" evidence="3">
    <location>
        <begin position="1"/>
        <end position="33"/>
    </location>
</feature>
<evidence type="ECO:0000313" key="5">
    <source>
        <dbReference type="Proteomes" id="UP000677803"/>
    </source>
</evidence>
<dbReference type="PANTHER" id="PTHR15343:SF0">
    <property type="entry name" value="T-CELL ANTIGEN CD7"/>
    <property type="match status" value="1"/>
</dbReference>
<dbReference type="InterPro" id="IPR039090">
    <property type="entry name" value="CD7"/>
</dbReference>
<dbReference type="OrthoDB" id="8917013at2759"/>
<evidence type="ECO:0000256" key="3">
    <source>
        <dbReference type="SAM" id="SignalP"/>
    </source>
</evidence>
<reference evidence="4" key="1">
    <citation type="submission" date="2021-05" db="EMBL/GenBank/DDBJ databases">
        <authorList>
            <person name="Tigano A."/>
        </authorList>
    </citation>
    <scope>NUCLEOTIDE SEQUENCE</scope>
</reference>
<accession>A0A8S4ATE7</accession>
<feature type="compositionally biased region" description="Polar residues" evidence="1">
    <location>
        <begin position="239"/>
        <end position="248"/>
    </location>
</feature>
<name>A0A8S4ATE7_9TELE</name>
<dbReference type="InterPro" id="IPR013783">
    <property type="entry name" value="Ig-like_fold"/>
</dbReference>
<dbReference type="GO" id="GO:0002250">
    <property type="term" value="P:adaptive immune response"/>
    <property type="evidence" value="ECO:0007669"/>
    <property type="project" value="InterPro"/>
</dbReference>
<feature type="chain" id="PRO_5035881951" evidence="3">
    <location>
        <begin position="34"/>
        <end position="298"/>
    </location>
</feature>
<comment type="caution">
    <text evidence="4">The sequence shown here is derived from an EMBL/GenBank/DDBJ whole genome shotgun (WGS) entry which is preliminary data.</text>
</comment>
<keyword evidence="3" id="KW-0732">Signal</keyword>
<feature type="transmembrane region" description="Helical" evidence="2">
    <location>
        <begin position="187"/>
        <end position="210"/>
    </location>
</feature>
<gene>
    <name evidence="4" type="ORF">MMEN_LOCUS8727</name>
</gene>
<organism evidence="4 5">
    <name type="scientific">Menidia menidia</name>
    <name type="common">Atlantic silverside</name>
    <dbReference type="NCBI Taxonomy" id="238744"/>
    <lineage>
        <taxon>Eukaryota</taxon>
        <taxon>Metazoa</taxon>
        <taxon>Chordata</taxon>
        <taxon>Craniata</taxon>
        <taxon>Vertebrata</taxon>
        <taxon>Euteleostomi</taxon>
        <taxon>Actinopterygii</taxon>
        <taxon>Neopterygii</taxon>
        <taxon>Teleostei</taxon>
        <taxon>Neoteleostei</taxon>
        <taxon>Acanthomorphata</taxon>
        <taxon>Ovalentaria</taxon>
        <taxon>Atherinomorphae</taxon>
        <taxon>Atheriniformes</taxon>
        <taxon>Atherinopsidae</taxon>
        <taxon>Menidiinae</taxon>
        <taxon>Menidia</taxon>
    </lineage>
</organism>
<sequence>MLQLVCALCGTEMTMKTQLACVLLFIQFFEACAEVVFEHLKEGQSLALSVVPRHDQNHLTGLHLYHRGAQGQTTLLSLAEGEEARMDSGSRARLQLRGELTAPEINVSISHLQLSDAGLYMWELSYGQENSSGQTLLSGRRVYLWVEGTGQQHFSVELMRLAEPLLRLDVYPCVFGAGRSHQCSGGYVPLLLTIFSAAVLLLVTLTWMVIDKCVRRRHTPHPHPHPPIYEEMDRKQRTPESPQNSCRASSHLEEVDFPVYANPNIRQPQDNYYACPRQLAHKSGTTTGISSAAMTTPE</sequence>
<keyword evidence="2" id="KW-0812">Transmembrane</keyword>